<sequence length="442" mass="48568">MNLDTRLLQGPVTRSLILFALPMILGNMLQQLYNVADTLIVGKCIGADALAAVGSAFTLMTFLNSIILGLCMGSGVLFSMLYGAKDFDRMKIAFFLSFAGIGILSLLLEIGCIAGMDPILRFMNIPPAIYAYTKAYLFYIFLGIFFTFLYNYFASVLRALSDSKTPLYFLGVAAVTNIILDLYFILGLHMSVDGAAIATLISQAFSGLGMLIYVFIRQRSIFPSRKHMHYDEDICRRITSYSLLTCIQQSVMNFGILLIQGLVNTFGVVTMSAFAAAVKIDSFAYMPVQDFGNAFSTYIAQNKGAGLIDRMQKGLRSAIGIAFLFCVFISVLVFVFAPQLMSLFIDPQQTQIISEGVTYLHVEGACYVGIGCLFLLYGYYRGIGKAGISVVLTVISLGTRVVLSYMLASRFGTLAIWWSIPIGWFLADAVGLAYGKWKEKAL</sequence>
<evidence type="ECO:0000256" key="9">
    <source>
        <dbReference type="ARBA" id="ARBA00022989"/>
    </source>
</evidence>
<comment type="function">
    <text evidence="1">Multidrug efflux pump.</text>
</comment>
<feature type="transmembrane region" description="Helical" evidence="13">
    <location>
        <begin position="49"/>
        <end position="82"/>
    </location>
</feature>
<feature type="transmembrane region" description="Helical" evidence="13">
    <location>
        <begin position="12"/>
        <end position="29"/>
    </location>
</feature>
<dbReference type="NCBIfam" id="TIGR00797">
    <property type="entry name" value="matE"/>
    <property type="match status" value="1"/>
</dbReference>
<feature type="transmembrane region" description="Helical" evidence="13">
    <location>
        <begin position="387"/>
        <end position="408"/>
    </location>
</feature>
<dbReference type="InterPro" id="IPR002528">
    <property type="entry name" value="MATE_fam"/>
</dbReference>
<comment type="similarity">
    <text evidence="3">Belongs to the multi antimicrobial extrusion (MATE) (TC 2.A.66.1) family.</text>
</comment>
<keyword evidence="7" id="KW-1003">Cell membrane</keyword>
<accession>A0A380LHJ9</accession>
<evidence type="ECO:0000256" key="7">
    <source>
        <dbReference type="ARBA" id="ARBA00022475"/>
    </source>
</evidence>
<dbReference type="Proteomes" id="UP000255523">
    <property type="component" value="Unassembled WGS sequence"/>
</dbReference>
<dbReference type="InterPro" id="IPR050222">
    <property type="entry name" value="MATE_MdtK"/>
</dbReference>
<feature type="transmembrane region" description="Helical" evidence="13">
    <location>
        <begin position="194"/>
        <end position="216"/>
    </location>
</feature>
<evidence type="ECO:0000256" key="4">
    <source>
        <dbReference type="ARBA" id="ARBA00020268"/>
    </source>
</evidence>
<organism evidence="14 15">
    <name type="scientific">Faecalicoccus pleomorphus</name>
    <dbReference type="NCBI Taxonomy" id="1323"/>
    <lineage>
        <taxon>Bacteria</taxon>
        <taxon>Bacillati</taxon>
        <taxon>Bacillota</taxon>
        <taxon>Erysipelotrichia</taxon>
        <taxon>Erysipelotrichales</taxon>
        <taxon>Erysipelotrichaceae</taxon>
        <taxon>Faecalicoccus</taxon>
    </lineage>
</organism>
<dbReference type="GO" id="GO:0042910">
    <property type="term" value="F:xenobiotic transmembrane transporter activity"/>
    <property type="evidence" value="ECO:0007669"/>
    <property type="project" value="InterPro"/>
</dbReference>
<dbReference type="Pfam" id="PF01554">
    <property type="entry name" value="MatE"/>
    <property type="match status" value="2"/>
</dbReference>
<evidence type="ECO:0000256" key="2">
    <source>
        <dbReference type="ARBA" id="ARBA00004651"/>
    </source>
</evidence>
<dbReference type="GO" id="GO:0005886">
    <property type="term" value="C:plasma membrane"/>
    <property type="evidence" value="ECO:0007669"/>
    <property type="project" value="UniProtKB-SubCell"/>
</dbReference>
<dbReference type="InterPro" id="IPR048279">
    <property type="entry name" value="MdtK-like"/>
</dbReference>
<evidence type="ECO:0000256" key="6">
    <source>
        <dbReference type="ARBA" id="ARBA00022449"/>
    </source>
</evidence>
<keyword evidence="10" id="KW-0406">Ion transport</keyword>
<dbReference type="GO" id="GO:0015297">
    <property type="term" value="F:antiporter activity"/>
    <property type="evidence" value="ECO:0007669"/>
    <property type="project" value="UniProtKB-KW"/>
</dbReference>
<evidence type="ECO:0000256" key="5">
    <source>
        <dbReference type="ARBA" id="ARBA00022448"/>
    </source>
</evidence>
<dbReference type="PIRSF" id="PIRSF006603">
    <property type="entry name" value="DinF"/>
    <property type="match status" value="1"/>
</dbReference>
<evidence type="ECO:0000256" key="1">
    <source>
        <dbReference type="ARBA" id="ARBA00003408"/>
    </source>
</evidence>
<gene>
    <name evidence="14" type="primary">mepA_2</name>
    <name evidence="14" type="ORF">NCTC11087_00174</name>
</gene>
<dbReference type="AlphaFoldDB" id="A0A380LHJ9"/>
<evidence type="ECO:0000313" key="14">
    <source>
        <dbReference type="EMBL" id="SUO03318.1"/>
    </source>
</evidence>
<evidence type="ECO:0000256" key="13">
    <source>
        <dbReference type="SAM" id="Phobius"/>
    </source>
</evidence>
<keyword evidence="11 13" id="KW-0472">Membrane</keyword>
<proteinExistence type="inferred from homology"/>
<feature type="transmembrane region" description="Helical" evidence="13">
    <location>
        <begin position="136"/>
        <end position="155"/>
    </location>
</feature>
<dbReference type="GO" id="GO:0006811">
    <property type="term" value="P:monoatomic ion transport"/>
    <property type="evidence" value="ECO:0007669"/>
    <property type="project" value="UniProtKB-KW"/>
</dbReference>
<dbReference type="EMBL" id="UHFX01000003">
    <property type="protein sequence ID" value="SUO03318.1"/>
    <property type="molecule type" value="Genomic_DNA"/>
</dbReference>
<protein>
    <recommendedName>
        <fullName evidence="4">Probable multidrug resistance protein NorM</fullName>
    </recommendedName>
    <alternativeName>
        <fullName evidence="12">Multidrug-efflux transporter</fullName>
    </alternativeName>
</protein>
<dbReference type="OrthoDB" id="9776324at2"/>
<keyword evidence="5" id="KW-0813">Transport</keyword>
<keyword evidence="8 13" id="KW-0812">Transmembrane</keyword>
<keyword evidence="15" id="KW-1185">Reference proteome</keyword>
<feature type="transmembrane region" description="Helical" evidence="13">
    <location>
        <begin position="414"/>
        <end position="434"/>
    </location>
</feature>
<evidence type="ECO:0000256" key="12">
    <source>
        <dbReference type="ARBA" id="ARBA00031636"/>
    </source>
</evidence>
<feature type="transmembrane region" description="Helical" evidence="13">
    <location>
        <begin position="318"/>
        <end position="337"/>
    </location>
</feature>
<dbReference type="CDD" id="cd13138">
    <property type="entry name" value="MATE_yoeA_like"/>
    <property type="match status" value="1"/>
</dbReference>
<dbReference type="RefSeq" id="WP_022790654.1">
    <property type="nucleotide sequence ID" value="NZ_UHFX01000003.1"/>
</dbReference>
<reference evidence="14 15" key="1">
    <citation type="submission" date="2018-06" db="EMBL/GenBank/DDBJ databases">
        <authorList>
            <consortium name="Pathogen Informatics"/>
            <person name="Doyle S."/>
        </authorList>
    </citation>
    <scope>NUCLEOTIDE SEQUENCE [LARGE SCALE GENOMIC DNA]</scope>
    <source>
        <strain evidence="14 15">NCTC11087</strain>
    </source>
</reference>
<feature type="transmembrane region" description="Helical" evidence="13">
    <location>
        <begin position="167"/>
        <end position="188"/>
    </location>
</feature>
<evidence type="ECO:0000256" key="10">
    <source>
        <dbReference type="ARBA" id="ARBA00023065"/>
    </source>
</evidence>
<evidence type="ECO:0000313" key="15">
    <source>
        <dbReference type="Proteomes" id="UP000255523"/>
    </source>
</evidence>
<evidence type="ECO:0000256" key="11">
    <source>
        <dbReference type="ARBA" id="ARBA00023136"/>
    </source>
</evidence>
<dbReference type="PANTHER" id="PTHR43298">
    <property type="entry name" value="MULTIDRUG RESISTANCE PROTEIN NORM-RELATED"/>
    <property type="match status" value="1"/>
</dbReference>
<keyword evidence="6" id="KW-0050">Antiport</keyword>
<feature type="transmembrane region" description="Helical" evidence="13">
    <location>
        <begin position="357"/>
        <end position="380"/>
    </location>
</feature>
<evidence type="ECO:0000256" key="8">
    <source>
        <dbReference type="ARBA" id="ARBA00022692"/>
    </source>
</evidence>
<dbReference type="PANTHER" id="PTHR43298:SF2">
    <property type="entry name" value="FMN_FAD EXPORTER YEEO-RELATED"/>
    <property type="match status" value="1"/>
</dbReference>
<evidence type="ECO:0000256" key="3">
    <source>
        <dbReference type="ARBA" id="ARBA00010199"/>
    </source>
</evidence>
<comment type="subcellular location">
    <subcellularLocation>
        <location evidence="2">Cell membrane</location>
        <topology evidence="2">Multi-pass membrane protein</topology>
    </subcellularLocation>
</comment>
<feature type="transmembrane region" description="Helical" evidence="13">
    <location>
        <begin position="94"/>
        <end position="116"/>
    </location>
</feature>
<keyword evidence="9 13" id="KW-1133">Transmembrane helix</keyword>
<name>A0A380LHJ9_9FIRM</name>
<dbReference type="GeneID" id="77461173"/>